<feature type="domain" description="SANT and BTB" evidence="2">
    <location>
        <begin position="411"/>
        <end position="478"/>
    </location>
</feature>
<feature type="region of interest" description="Disordered" evidence="1">
    <location>
        <begin position="342"/>
        <end position="377"/>
    </location>
</feature>
<evidence type="ECO:0000313" key="3">
    <source>
        <dbReference type="EMBL" id="CDW78097.1"/>
    </source>
</evidence>
<feature type="compositionally biased region" description="Polar residues" evidence="1">
    <location>
        <begin position="275"/>
        <end position="296"/>
    </location>
</feature>
<reference evidence="3 4" key="1">
    <citation type="submission" date="2014-06" db="EMBL/GenBank/DDBJ databases">
        <authorList>
            <person name="Swart Estienne"/>
        </authorList>
    </citation>
    <scope>NUCLEOTIDE SEQUENCE [LARGE SCALE GENOMIC DNA]</scope>
    <source>
        <strain evidence="3 4">130c</strain>
    </source>
</reference>
<feature type="compositionally biased region" description="Low complexity" evidence="1">
    <location>
        <begin position="297"/>
        <end position="317"/>
    </location>
</feature>
<evidence type="ECO:0000313" key="4">
    <source>
        <dbReference type="Proteomes" id="UP000039865"/>
    </source>
</evidence>
<sequence length="970" mass="111403">MSQIQQNNLLQQPQPMIVGSKFDNLSLIVTPNDKKQSGSPKNQQLGSPLLSQGLTPAQKKFLDEYYQNNQVEKGLSSSQLGAIMNGPRSPLQTSSMVIQSNQLARVAPVYAAKKDALPQVNQGSNSFTNLSMRNANKTINILHKDSNLRTSRESLGNNYITNNVNRDSLNKHKLIVAQKLRFSQSKSPPQHNMQAMQQSEYSQHHLPNIKQRIVVNNSILKKRKSLDQINNSVATDQQNGAITDFNMQDYLNNHNQDSDTSDQDPYQMGPRRDNYINQQENNQHLGNISSSDQLKQSTISNSSPNTTSTATTTTTTNLQNFHMIPSRQVRKIDQRHLKLALPTQNPHSTRDNSVGKKTNNSSTITNDQKTSHRMAPANTFNPNLVKLKLKSAPSDPISHEIALDKQWLRMNIPHISGVIKDVKDDEGVEITINCNIDSFRWIIEYLQFDDLERSIALVNDQNCLNLVVSSLFLGLDELYLKLWRMYLQDHFVRVIDSCTLNLKNMSHRIVGDIAKNIDIAQIKQLQPRKDKFISQLYKTVVEQMIETNNIQACFQCNQIMTDQNMRKTQCRTLKPDAKSIVSAYGDILVSHEIDKNFDGDQFIKKFRDKYRICWQEIYEKFRAIVYPAQYCEQCDTWFTLNQIGDCRSHPYKALKNMGTSEMMYTCCMKVQQNFNPSLQVLQDGCNMDFHQPSFQSDQQRDDFEEFKKNLPLVSESQEITQKIQALHSNQYAFAKPMSFNYWVPISKAYMESSLIPQADPSIRPKPDIMDDLLFRTPEAADQIFVIQNDQLIREQISRQAKQLVRSRSPQQSSQTIKTLIGNQIRVTLDVDTNQIAIVQTKKRSLSPQQIKEVQIITKKKLGECRTEIVREDDIRSMKLITQILRQQRASDNEADHIVKLEPRIISISRDKTPQTYSSFIDFDRVNDLKIIKSSKEILNTRRSNNSQERRKKSPHMVIRADQIIRKASPH</sequence>
<gene>
    <name evidence="3" type="primary">Contig9347.g9991</name>
    <name evidence="3" type="ORF">STYLEM_7068</name>
</gene>
<dbReference type="InterPro" id="IPR021777">
    <property type="entry name" value="SANBR_BTB"/>
</dbReference>
<dbReference type="InParanoid" id="A0A078A954"/>
<feature type="region of interest" description="Disordered" evidence="1">
    <location>
        <begin position="30"/>
        <end position="51"/>
    </location>
</feature>
<accession>A0A078A954</accession>
<keyword evidence="4" id="KW-1185">Reference proteome</keyword>
<dbReference type="InterPro" id="IPR045902">
    <property type="entry name" value="SANBR-like"/>
</dbReference>
<name>A0A078A954_STYLE</name>
<dbReference type="Pfam" id="PF11822">
    <property type="entry name" value="BTB_SANBR"/>
    <property type="match status" value="1"/>
</dbReference>
<organism evidence="3 4">
    <name type="scientific">Stylonychia lemnae</name>
    <name type="common">Ciliate</name>
    <dbReference type="NCBI Taxonomy" id="5949"/>
    <lineage>
        <taxon>Eukaryota</taxon>
        <taxon>Sar</taxon>
        <taxon>Alveolata</taxon>
        <taxon>Ciliophora</taxon>
        <taxon>Intramacronucleata</taxon>
        <taxon>Spirotrichea</taxon>
        <taxon>Stichotrichia</taxon>
        <taxon>Sporadotrichida</taxon>
        <taxon>Oxytrichidae</taxon>
        <taxon>Stylonychinae</taxon>
        <taxon>Stylonychia</taxon>
    </lineage>
</organism>
<dbReference type="AlphaFoldDB" id="A0A078A954"/>
<evidence type="ECO:0000256" key="1">
    <source>
        <dbReference type="SAM" id="MobiDB-lite"/>
    </source>
</evidence>
<dbReference type="PANTHER" id="PTHR20946">
    <property type="entry name" value="SANT AND BTB DOMAIN REGULATOR OF CLASS SWITCH RECOMBINATION"/>
    <property type="match status" value="1"/>
</dbReference>
<feature type="compositionally biased region" description="Polar residues" evidence="1">
    <location>
        <begin position="355"/>
        <end position="368"/>
    </location>
</feature>
<evidence type="ECO:0000259" key="2">
    <source>
        <dbReference type="Pfam" id="PF11822"/>
    </source>
</evidence>
<proteinExistence type="predicted"/>
<protein>
    <recommendedName>
        <fullName evidence="2">SANT and BTB domain-containing protein</fullName>
    </recommendedName>
</protein>
<dbReference type="EMBL" id="CCKQ01006774">
    <property type="protein sequence ID" value="CDW78097.1"/>
    <property type="molecule type" value="Genomic_DNA"/>
</dbReference>
<feature type="region of interest" description="Disordered" evidence="1">
    <location>
        <begin position="250"/>
        <end position="323"/>
    </location>
</feature>
<dbReference type="Proteomes" id="UP000039865">
    <property type="component" value="Unassembled WGS sequence"/>
</dbReference>
<dbReference type="PANTHER" id="PTHR20946:SF0">
    <property type="entry name" value="SANT AND BTB DOMAIN REGULATOR OF CLASS SWITCH RECOMBINATION"/>
    <property type="match status" value="1"/>
</dbReference>